<name>A0A8S5RGN2_9VIRU</name>
<reference evidence="1" key="1">
    <citation type="journal article" date="2021" name="Proc. Natl. Acad. Sci. U.S.A.">
        <title>A Catalog of Tens of Thousands of Viruses from Human Metagenomes Reveals Hidden Associations with Chronic Diseases.</title>
        <authorList>
            <person name="Tisza M.J."/>
            <person name="Buck C.B."/>
        </authorList>
    </citation>
    <scope>NUCLEOTIDE SEQUENCE</scope>
    <source>
        <strain evidence="1">Ct5rm7</strain>
    </source>
</reference>
<proteinExistence type="predicted"/>
<sequence length="33" mass="4218">MRIKRILWRKYHIFVNSDIHICYLRGNPRYLIE</sequence>
<dbReference type="EMBL" id="BK059103">
    <property type="protein sequence ID" value="DAE30241.1"/>
    <property type="molecule type" value="Genomic_DNA"/>
</dbReference>
<protein>
    <submittedName>
        <fullName evidence="1">Uncharacterized protein</fullName>
    </submittedName>
</protein>
<accession>A0A8S5RGN2</accession>
<evidence type="ECO:0000313" key="1">
    <source>
        <dbReference type="EMBL" id="DAE30241.1"/>
    </source>
</evidence>
<organism evidence="1">
    <name type="scientific">virus sp. ct5rm7</name>
    <dbReference type="NCBI Taxonomy" id="2827298"/>
    <lineage>
        <taxon>Viruses</taxon>
    </lineage>
</organism>